<gene>
    <name evidence="15" type="ORF">Q604_UNBC06101G0001</name>
</gene>
<dbReference type="GO" id="GO:0005524">
    <property type="term" value="F:ATP binding"/>
    <property type="evidence" value="ECO:0007669"/>
    <property type="project" value="UniProtKB-KW"/>
</dbReference>
<dbReference type="GO" id="GO:0008270">
    <property type="term" value="F:zinc ion binding"/>
    <property type="evidence" value="ECO:0007669"/>
    <property type="project" value="UniProtKB-KW"/>
</dbReference>
<feature type="domain" description="UvrA DNA-binding" evidence="14">
    <location>
        <begin position="47"/>
        <end position="88"/>
    </location>
</feature>
<keyword evidence="4" id="KW-0677">Repeat</keyword>
<evidence type="ECO:0000256" key="3">
    <source>
        <dbReference type="ARBA" id="ARBA00022723"/>
    </source>
</evidence>
<evidence type="ECO:0000256" key="5">
    <source>
        <dbReference type="ARBA" id="ARBA00022741"/>
    </source>
</evidence>
<keyword evidence="12" id="KW-0238">DNA-binding</keyword>
<dbReference type="Gene3D" id="1.20.1580.10">
    <property type="entry name" value="ABC transporter ATPase like domain"/>
    <property type="match status" value="1"/>
</dbReference>
<keyword evidence="11" id="KW-0267">Excision nuclease</keyword>
<evidence type="ECO:0000256" key="1">
    <source>
        <dbReference type="ARBA" id="ARBA00004496"/>
    </source>
</evidence>
<dbReference type="Gene3D" id="3.30.1490.20">
    <property type="entry name" value="ATP-grasp fold, A domain"/>
    <property type="match status" value="1"/>
</dbReference>
<evidence type="ECO:0000313" key="15">
    <source>
        <dbReference type="EMBL" id="ETJ40005.1"/>
    </source>
</evidence>
<evidence type="ECO:0000256" key="10">
    <source>
        <dbReference type="ARBA" id="ARBA00022840"/>
    </source>
</evidence>
<keyword evidence="2" id="KW-0963">Cytoplasm</keyword>
<keyword evidence="3" id="KW-0479">Metal-binding</keyword>
<evidence type="ECO:0000256" key="13">
    <source>
        <dbReference type="ARBA" id="ARBA00023204"/>
    </source>
</evidence>
<dbReference type="EMBL" id="AZMM01006101">
    <property type="protein sequence ID" value="ETJ40005.1"/>
    <property type="molecule type" value="Genomic_DNA"/>
</dbReference>
<sequence>EHMYSQHFACPDCHISLPKIEPRMFSFNSPFGACPSCLGIGSTMEVDEERVIPDGSISFNDGCVQALSSNPNAWFMRQVEGLLKANGYS</sequence>
<proteinExistence type="predicted"/>
<organism evidence="15">
    <name type="scientific">human gut metagenome</name>
    <dbReference type="NCBI Taxonomy" id="408170"/>
    <lineage>
        <taxon>unclassified sequences</taxon>
        <taxon>metagenomes</taxon>
        <taxon>organismal metagenomes</taxon>
    </lineage>
</organism>
<dbReference type="PANTHER" id="PTHR43152">
    <property type="entry name" value="UVRABC SYSTEM PROTEIN A"/>
    <property type="match status" value="1"/>
</dbReference>
<dbReference type="Pfam" id="PF17755">
    <property type="entry name" value="UvrA_DNA-bind"/>
    <property type="match status" value="1"/>
</dbReference>
<dbReference type="GO" id="GO:0005737">
    <property type="term" value="C:cytoplasm"/>
    <property type="evidence" value="ECO:0007669"/>
    <property type="project" value="UniProtKB-SubCell"/>
</dbReference>
<dbReference type="InterPro" id="IPR041552">
    <property type="entry name" value="UvrA_DNA-bd"/>
</dbReference>
<keyword evidence="10" id="KW-0067">ATP-binding</keyword>
<feature type="non-terminal residue" evidence="15">
    <location>
        <position position="89"/>
    </location>
</feature>
<evidence type="ECO:0000256" key="4">
    <source>
        <dbReference type="ARBA" id="ARBA00022737"/>
    </source>
</evidence>
<dbReference type="GO" id="GO:0004518">
    <property type="term" value="F:nuclease activity"/>
    <property type="evidence" value="ECO:0007669"/>
    <property type="project" value="UniProtKB-KW"/>
</dbReference>
<comment type="subcellular location">
    <subcellularLocation>
        <location evidence="1">Cytoplasm</location>
    </subcellularLocation>
</comment>
<evidence type="ECO:0000256" key="6">
    <source>
        <dbReference type="ARBA" id="ARBA00022763"/>
    </source>
</evidence>
<keyword evidence="5" id="KW-0547">Nucleotide-binding</keyword>
<accession>W1YE55</accession>
<keyword evidence="7" id="KW-0228">DNA excision</keyword>
<protein>
    <submittedName>
        <fullName evidence="15">Excinuclease ABC, A subunit</fullName>
    </submittedName>
</protein>
<keyword evidence="8" id="KW-0863">Zinc-finger</keyword>
<keyword evidence="6" id="KW-0227">DNA damage</keyword>
<comment type="caution">
    <text evidence="15">The sequence shown here is derived from an EMBL/GenBank/DDBJ whole genome shotgun (WGS) entry which is preliminary data.</text>
</comment>
<evidence type="ECO:0000256" key="7">
    <source>
        <dbReference type="ARBA" id="ARBA00022769"/>
    </source>
</evidence>
<feature type="non-terminal residue" evidence="15">
    <location>
        <position position="1"/>
    </location>
</feature>
<evidence type="ECO:0000256" key="9">
    <source>
        <dbReference type="ARBA" id="ARBA00022833"/>
    </source>
</evidence>
<dbReference type="PANTHER" id="PTHR43152:SF3">
    <property type="entry name" value="UVRABC SYSTEM PROTEIN A"/>
    <property type="match status" value="1"/>
</dbReference>
<keyword evidence="13" id="KW-0234">DNA repair</keyword>
<evidence type="ECO:0000256" key="12">
    <source>
        <dbReference type="ARBA" id="ARBA00023125"/>
    </source>
</evidence>
<evidence type="ECO:0000256" key="11">
    <source>
        <dbReference type="ARBA" id="ARBA00022881"/>
    </source>
</evidence>
<keyword evidence="9" id="KW-0862">Zinc</keyword>
<dbReference type="InterPro" id="IPR013815">
    <property type="entry name" value="ATP_grasp_subdomain_1"/>
</dbReference>
<reference evidence="15" key="1">
    <citation type="submission" date="2013-12" db="EMBL/GenBank/DDBJ databases">
        <title>A Varibaculum cambriense genome reconstructed from a premature infant gut community with otherwise low bacterial novelty that shifts toward anaerobic metabolism during the third week of life.</title>
        <authorList>
            <person name="Brown C.T."/>
            <person name="Sharon I."/>
            <person name="Thomas B.C."/>
            <person name="Castelle C.J."/>
            <person name="Morowitz M.J."/>
            <person name="Banfield J.F."/>
        </authorList>
    </citation>
    <scope>NUCLEOTIDE SEQUENCE</scope>
</reference>
<name>W1YE55_9ZZZZ</name>
<evidence type="ECO:0000256" key="8">
    <source>
        <dbReference type="ARBA" id="ARBA00022771"/>
    </source>
</evidence>
<evidence type="ECO:0000259" key="14">
    <source>
        <dbReference type="Pfam" id="PF17755"/>
    </source>
</evidence>
<dbReference type="GO" id="GO:0006281">
    <property type="term" value="P:DNA repair"/>
    <property type="evidence" value="ECO:0007669"/>
    <property type="project" value="UniProtKB-KW"/>
</dbReference>
<dbReference type="GO" id="GO:0003677">
    <property type="term" value="F:DNA binding"/>
    <property type="evidence" value="ECO:0007669"/>
    <property type="project" value="UniProtKB-KW"/>
</dbReference>
<dbReference type="AlphaFoldDB" id="W1YE55"/>
<evidence type="ECO:0000256" key="2">
    <source>
        <dbReference type="ARBA" id="ARBA00022490"/>
    </source>
</evidence>